<sequence length="164" mass="18632">MFTIRRSEWDDVPALLDVYQQGNASNFVADSRQTIGLLEVMDWQEASSDRHPLLVVEHQGELIAWCSLEPFYGLPAFDRALEVSLYVLPKWQGHGLGKQFLQHLDCHHADIGFTHLVAYLYATNHHSLALFTGQRFEQWGRLPSIASHNGVAEDVLLLGRIYSC</sequence>
<reference evidence="4 5" key="1">
    <citation type="submission" date="2021-04" db="EMBL/GenBank/DDBJ databases">
        <authorList>
            <person name="Sun C."/>
        </authorList>
    </citation>
    <scope>NUCLEOTIDE SEQUENCE [LARGE SCALE GENOMIC DNA]</scope>
    <source>
        <strain evidence="4 5">A79</strain>
    </source>
</reference>
<dbReference type="InterPro" id="IPR016181">
    <property type="entry name" value="Acyl_CoA_acyltransferase"/>
</dbReference>
<organism evidence="4 5">
    <name type="scientific">Marinomonas vulgaris</name>
    <dbReference type="NCBI Taxonomy" id="2823372"/>
    <lineage>
        <taxon>Bacteria</taxon>
        <taxon>Pseudomonadati</taxon>
        <taxon>Pseudomonadota</taxon>
        <taxon>Gammaproteobacteria</taxon>
        <taxon>Oceanospirillales</taxon>
        <taxon>Oceanospirillaceae</taxon>
        <taxon>Marinomonas</taxon>
    </lineage>
</organism>
<dbReference type="PANTHER" id="PTHR43072:SF23">
    <property type="entry name" value="UPF0039 PROTEIN C11D3.02C"/>
    <property type="match status" value="1"/>
</dbReference>
<evidence type="ECO:0000259" key="3">
    <source>
        <dbReference type="PROSITE" id="PS51186"/>
    </source>
</evidence>
<feature type="domain" description="N-acetyltransferase" evidence="3">
    <location>
        <begin position="2"/>
        <end position="158"/>
    </location>
</feature>
<evidence type="ECO:0000313" key="5">
    <source>
        <dbReference type="Proteomes" id="UP000679722"/>
    </source>
</evidence>
<evidence type="ECO:0000256" key="1">
    <source>
        <dbReference type="ARBA" id="ARBA00022679"/>
    </source>
</evidence>
<dbReference type="RefSeq" id="WP_211536337.1">
    <property type="nucleotide sequence ID" value="NZ_JAGSSV010000008.1"/>
</dbReference>
<evidence type="ECO:0000313" key="4">
    <source>
        <dbReference type="EMBL" id="MBR7888993.1"/>
    </source>
</evidence>
<name>A0ABS5HC79_9GAMM</name>
<dbReference type="Pfam" id="PF00583">
    <property type="entry name" value="Acetyltransf_1"/>
    <property type="match status" value="1"/>
</dbReference>
<dbReference type="EMBL" id="JAGSSV010000008">
    <property type="protein sequence ID" value="MBR7888993.1"/>
    <property type="molecule type" value="Genomic_DNA"/>
</dbReference>
<dbReference type="PROSITE" id="PS51186">
    <property type="entry name" value="GNAT"/>
    <property type="match status" value="1"/>
</dbReference>
<dbReference type="SUPFAM" id="SSF55729">
    <property type="entry name" value="Acyl-CoA N-acyltransferases (Nat)"/>
    <property type="match status" value="1"/>
</dbReference>
<dbReference type="Proteomes" id="UP000679722">
    <property type="component" value="Unassembled WGS sequence"/>
</dbReference>
<accession>A0ABS5HC79</accession>
<dbReference type="PANTHER" id="PTHR43072">
    <property type="entry name" value="N-ACETYLTRANSFERASE"/>
    <property type="match status" value="1"/>
</dbReference>
<proteinExistence type="predicted"/>
<evidence type="ECO:0000256" key="2">
    <source>
        <dbReference type="ARBA" id="ARBA00023315"/>
    </source>
</evidence>
<dbReference type="InterPro" id="IPR000182">
    <property type="entry name" value="GNAT_dom"/>
</dbReference>
<reference evidence="5" key="2">
    <citation type="submission" date="2023-07" db="EMBL/GenBank/DDBJ databases">
        <title>Marinomonas vulgaris A79, complete genome.</title>
        <authorList>
            <person name="Ying J.-J."/>
        </authorList>
    </citation>
    <scope>NUCLEOTIDE SEQUENCE [LARGE SCALE GENOMIC DNA]</scope>
    <source>
        <strain evidence="5">A79</strain>
    </source>
</reference>
<keyword evidence="2" id="KW-0012">Acyltransferase</keyword>
<keyword evidence="1" id="KW-0808">Transferase</keyword>
<dbReference type="CDD" id="cd04301">
    <property type="entry name" value="NAT_SF"/>
    <property type="match status" value="1"/>
</dbReference>
<dbReference type="Gene3D" id="3.40.630.30">
    <property type="match status" value="1"/>
</dbReference>
<keyword evidence="5" id="KW-1185">Reference proteome</keyword>
<gene>
    <name evidence="4" type="ORF">J9B83_08530</name>
</gene>
<comment type="caution">
    <text evidence="4">The sequence shown here is derived from an EMBL/GenBank/DDBJ whole genome shotgun (WGS) entry which is preliminary data.</text>
</comment>
<protein>
    <submittedName>
        <fullName evidence="4">N-acetyltransferase</fullName>
    </submittedName>
</protein>